<evidence type="ECO:0000313" key="3">
    <source>
        <dbReference type="Proteomes" id="UP001515500"/>
    </source>
</evidence>
<dbReference type="Pfam" id="PF10184">
    <property type="entry name" value="DUF2358"/>
    <property type="match status" value="1"/>
</dbReference>
<evidence type="ECO:0000313" key="4">
    <source>
        <dbReference type="RefSeq" id="XP_039116000.1"/>
    </source>
</evidence>
<name>A0AB40ALW6_DIOCR</name>
<dbReference type="InterPro" id="IPR018790">
    <property type="entry name" value="DUF2358"/>
</dbReference>
<dbReference type="InterPro" id="IPR032710">
    <property type="entry name" value="NTF2-like_dom_sf"/>
</dbReference>
<dbReference type="SUPFAM" id="SSF54427">
    <property type="entry name" value="NTF2-like"/>
    <property type="match status" value="1"/>
</dbReference>
<protein>
    <submittedName>
        <fullName evidence="4">Uncharacterized protein LOC120251523</fullName>
    </submittedName>
</protein>
<dbReference type="Proteomes" id="UP001515500">
    <property type="component" value="Chromosome 20"/>
</dbReference>
<dbReference type="PANTHER" id="PTHR31094">
    <property type="entry name" value="RIKEN CDNA 2310061I04 GENE"/>
    <property type="match status" value="1"/>
</dbReference>
<evidence type="ECO:0000256" key="2">
    <source>
        <dbReference type="SAM" id="SignalP"/>
    </source>
</evidence>
<proteinExistence type="predicted"/>
<sequence length="271" mass="30915">MALMLPILEIAGVATRLAGARVCASGRVKDPETRVGRDSDPLRRLGISPLFPTPLLCVSSPPSPSLREKQENDGGGDKGDYYVNMGYAIRTLREELPEMFYREPCFDIYRDDVVFKDPVNAFTGIDNYKLIFSALRFSGQLCFKALWVEIVSIWQPMENIIMIRWIAHGVPRVPWERRSRLDGTSKYKLDKKGKIFEHRVDNVALNSPPKFKVQAVEEMLHSLGCPSTPKPTFFKALFSATPYMAVMLRFTWVRLYLALCLTLAWRYVGEE</sequence>
<evidence type="ECO:0000256" key="1">
    <source>
        <dbReference type="SAM" id="MobiDB-lite"/>
    </source>
</evidence>
<feature type="chain" id="PRO_5044190313" evidence="2">
    <location>
        <begin position="21"/>
        <end position="271"/>
    </location>
</feature>
<dbReference type="RefSeq" id="XP_039116000.1">
    <property type="nucleotide sequence ID" value="XM_039260066.1"/>
</dbReference>
<accession>A0AB40ALW6</accession>
<feature type="region of interest" description="Disordered" evidence="1">
    <location>
        <begin position="59"/>
        <end position="79"/>
    </location>
</feature>
<gene>
    <name evidence="4" type="primary">LOC120251523</name>
</gene>
<dbReference type="GeneID" id="120251523"/>
<organism evidence="3 4">
    <name type="scientific">Dioscorea cayennensis subsp. rotundata</name>
    <name type="common">White Guinea yam</name>
    <name type="synonym">Dioscorea rotundata</name>
    <dbReference type="NCBI Taxonomy" id="55577"/>
    <lineage>
        <taxon>Eukaryota</taxon>
        <taxon>Viridiplantae</taxon>
        <taxon>Streptophyta</taxon>
        <taxon>Embryophyta</taxon>
        <taxon>Tracheophyta</taxon>
        <taxon>Spermatophyta</taxon>
        <taxon>Magnoliopsida</taxon>
        <taxon>Liliopsida</taxon>
        <taxon>Dioscoreales</taxon>
        <taxon>Dioscoreaceae</taxon>
        <taxon>Dioscorea</taxon>
    </lineage>
</organism>
<feature type="compositionally biased region" description="Basic and acidic residues" evidence="1">
    <location>
        <begin position="66"/>
        <end position="79"/>
    </location>
</feature>
<keyword evidence="2" id="KW-0732">Signal</keyword>
<reference evidence="4" key="1">
    <citation type="submission" date="2025-08" db="UniProtKB">
        <authorList>
            <consortium name="RefSeq"/>
        </authorList>
    </citation>
    <scope>IDENTIFICATION</scope>
</reference>
<feature type="signal peptide" evidence="2">
    <location>
        <begin position="1"/>
        <end position="20"/>
    </location>
</feature>
<dbReference type="AlphaFoldDB" id="A0AB40ALW6"/>
<keyword evidence="3" id="KW-1185">Reference proteome</keyword>
<dbReference type="PANTHER" id="PTHR31094:SF2">
    <property type="entry name" value="RIKEN CDNA 2310061I04 GENE"/>
    <property type="match status" value="1"/>
</dbReference>